<dbReference type="EMBL" id="CP030104">
    <property type="protein sequence ID" value="AWX43758.1"/>
    <property type="molecule type" value="Genomic_DNA"/>
</dbReference>
<dbReference type="RefSeq" id="WP_112377298.1">
    <property type="nucleotide sequence ID" value="NZ_CP030104.1"/>
</dbReference>
<evidence type="ECO:0000313" key="2">
    <source>
        <dbReference type="Proteomes" id="UP000248536"/>
    </source>
</evidence>
<organism evidence="1 2">
    <name type="scientific">Flagellimonas maritima</name>
    <dbReference type="NCBI Taxonomy" id="1383885"/>
    <lineage>
        <taxon>Bacteria</taxon>
        <taxon>Pseudomonadati</taxon>
        <taxon>Bacteroidota</taxon>
        <taxon>Flavobacteriia</taxon>
        <taxon>Flavobacteriales</taxon>
        <taxon>Flavobacteriaceae</taxon>
        <taxon>Flagellimonas</taxon>
    </lineage>
</organism>
<dbReference type="Proteomes" id="UP000248536">
    <property type="component" value="Chromosome"/>
</dbReference>
<dbReference type="PROSITE" id="PS51257">
    <property type="entry name" value="PROKAR_LIPOPROTEIN"/>
    <property type="match status" value="1"/>
</dbReference>
<evidence type="ECO:0000313" key="1">
    <source>
        <dbReference type="EMBL" id="AWX43758.1"/>
    </source>
</evidence>
<proteinExistence type="predicted"/>
<gene>
    <name evidence="1" type="ORF">HME9304_00749</name>
</gene>
<protein>
    <submittedName>
        <fullName evidence="1">Uncharacterized protein</fullName>
    </submittedName>
</protein>
<dbReference type="AlphaFoldDB" id="A0A2Z4LQT4"/>
<accession>A0A2Z4LQT4</accession>
<dbReference type="OrthoDB" id="1436858at2"/>
<keyword evidence="2" id="KW-1185">Reference proteome</keyword>
<name>A0A2Z4LQT4_9FLAO</name>
<reference evidence="1 2" key="1">
    <citation type="submission" date="2018-06" db="EMBL/GenBank/DDBJ databases">
        <title>Spongiibacterium sp. HME9304 Genome sequencing and assembly.</title>
        <authorList>
            <person name="Kang H."/>
            <person name="Kim H."/>
            <person name="Joh K."/>
        </authorList>
    </citation>
    <scope>NUCLEOTIDE SEQUENCE [LARGE SCALE GENOMIC DNA]</scope>
    <source>
        <strain evidence="1 2">HME9304</strain>
    </source>
</reference>
<sequence length="182" mass="20789">MKKKQLIFGFLGLLFSFGCEEKDTTFLITENSIGPLLSTTPIDDLETIYAQDSIVKDTLRLNIGTKNKKIKIFEKGGKHLLTLSPNLDSVPTVENIRIFDPRYKTEKGIGLNSRFGEIQQNYNFKKVVTTLNSIVVFPKASNFYFTIDRKELPSNLQYTNKDIEAVQIPNDAKLKYLMLGWE</sequence>
<dbReference type="KEGG" id="spon:HME9304_00749"/>